<dbReference type="RefSeq" id="WP_117893218.1">
    <property type="nucleotide sequence ID" value="NZ_CABJCV010000002.1"/>
</dbReference>
<dbReference type="PANTHER" id="PTHR11265">
    <property type="entry name" value="S-ADENOSYL-METHYLTRANSFERASE MRAW"/>
    <property type="match status" value="1"/>
</dbReference>
<dbReference type="GO" id="GO:0070475">
    <property type="term" value="P:rRNA base methylation"/>
    <property type="evidence" value="ECO:0007669"/>
    <property type="project" value="UniProtKB-UniRule"/>
</dbReference>
<evidence type="ECO:0000256" key="4">
    <source>
        <dbReference type="ARBA" id="ARBA00022679"/>
    </source>
</evidence>
<comment type="similarity">
    <text evidence="1 6">Belongs to the methyltransferase superfamily. RsmH family.</text>
</comment>
<evidence type="ECO:0000256" key="1">
    <source>
        <dbReference type="ARBA" id="ARBA00010396"/>
    </source>
</evidence>
<dbReference type="InterPro" id="IPR002903">
    <property type="entry name" value="RsmH"/>
</dbReference>
<gene>
    <name evidence="6" type="primary">rsmH</name>
    <name evidence="7" type="ORF">DWY25_02440</name>
</gene>
<organism evidence="7 8">
    <name type="scientific">Holdemania filiformis</name>
    <dbReference type="NCBI Taxonomy" id="61171"/>
    <lineage>
        <taxon>Bacteria</taxon>
        <taxon>Bacillati</taxon>
        <taxon>Bacillota</taxon>
        <taxon>Erysipelotrichia</taxon>
        <taxon>Erysipelotrichales</taxon>
        <taxon>Erysipelotrichaceae</taxon>
        <taxon>Holdemania</taxon>
    </lineage>
</organism>
<protein>
    <recommendedName>
        <fullName evidence="6">Ribosomal RNA small subunit methyltransferase H</fullName>
        <ecNumber evidence="6">2.1.1.199</ecNumber>
    </recommendedName>
    <alternativeName>
        <fullName evidence="6">16S rRNA m(4)C1402 methyltransferase</fullName>
    </alternativeName>
    <alternativeName>
        <fullName evidence="6">rRNA (cytosine-N(4)-)-methyltransferase RsmH</fullName>
    </alternativeName>
</protein>
<evidence type="ECO:0000256" key="5">
    <source>
        <dbReference type="ARBA" id="ARBA00022691"/>
    </source>
</evidence>
<evidence type="ECO:0000256" key="3">
    <source>
        <dbReference type="ARBA" id="ARBA00022603"/>
    </source>
</evidence>
<dbReference type="Proteomes" id="UP000284178">
    <property type="component" value="Unassembled WGS sequence"/>
</dbReference>
<proteinExistence type="inferred from homology"/>
<dbReference type="GO" id="GO:0071424">
    <property type="term" value="F:rRNA (cytosine-N4-)-methyltransferase activity"/>
    <property type="evidence" value="ECO:0007669"/>
    <property type="project" value="UniProtKB-UniRule"/>
</dbReference>
<dbReference type="GeneID" id="83014268"/>
<dbReference type="AlphaFoldDB" id="A0A412G5D1"/>
<dbReference type="PIRSF" id="PIRSF004486">
    <property type="entry name" value="MraW"/>
    <property type="match status" value="1"/>
</dbReference>
<feature type="binding site" evidence="6">
    <location>
        <position position="106"/>
    </location>
    <ligand>
        <name>S-adenosyl-L-methionine</name>
        <dbReference type="ChEBI" id="CHEBI:59789"/>
    </ligand>
</feature>
<dbReference type="InterPro" id="IPR023397">
    <property type="entry name" value="SAM-dep_MeTrfase_MraW_recog"/>
</dbReference>
<sequence length="312" mass="35086">MTRHYSVLLQESIDALNCQSDGIYVDGTLGRGGHSLEIARRLQNGHLYAFDLDEQALAESAQRLAEVGDRVTLIRANFAQMREELNARGVMSVDGVVMDLGVSSPQFDDGERGFSYRYDARLDMRMDQSQPRSAWNLVNELDEKELSALLWKYGEESYSRPIARQIVRARALHPIDTTFELVDVIKKALPAKVLNKKGHPAKQTFQALRIAVNGELESLETGLRAAMSLVKPGGRIAVITFHSLEDRIVKETFRQASSVEKTDPRIPLLPSQIRQPDFRLVSRKPILPGEEELAENNRSHSAKLRVLERIGD</sequence>
<keyword evidence="4 6" id="KW-0808">Transferase</keyword>
<feature type="binding site" evidence="6">
    <location>
        <position position="99"/>
    </location>
    <ligand>
        <name>S-adenosyl-L-methionine</name>
        <dbReference type="ChEBI" id="CHEBI:59789"/>
    </ligand>
</feature>
<dbReference type="Pfam" id="PF01795">
    <property type="entry name" value="Methyltransf_5"/>
    <property type="match status" value="1"/>
</dbReference>
<dbReference type="SUPFAM" id="SSF81799">
    <property type="entry name" value="Putative methyltransferase TM0872, insert domain"/>
    <property type="match status" value="1"/>
</dbReference>
<comment type="catalytic activity">
    <reaction evidence="6">
        <text>cytidine(1402) in 16S rRNA + S-adenosyl-L-methionine = N(4)-methylcytidine(1402) in 16S rRNA + S-adenosyl-L-homocysteine + H(+)</text>
        <dbReference type="Rhea" id="RHEA:42928"/>
        <dbReference type="Rhea" id="RHEA-COMP:10286"/>
        <dbReference type="Rhea" id="RHEA-COMP:10287"/>
        <dbReference type="ChEBI" id="CHEBI:15378"/>
        <dbReference type="ChEBI" id="CHEBI:57856"/>
        <dbReference type="ChEBI" id="CHEBI:59789"/>
        <dbReference type="ChEBI" id="CHEBI:74506"/>
        <dbReference type="ChEBI" id="CHEBI:82748"/>
        <dbReference type="EC" id="2.1.1.199"/>
    </reaction>
</comment>
<keyword evidence="5 6" id="KW-0949">S-adenosyl-L-methionine</keyword>
<name>A0A412G5D1_9FIRM</name>
<comment type="subcellular location">
    <subcellularLocation>
        <location evidence="6">Cytoplasm</location>
    </subcellularLocation>
</comment>
<dbReference type="Gene3D" id="3.40.50.150">
    <property type="entry name" value="Vaccinia Virus protein VP39"/>
    <property type="match status" value="1"/>
</dbReference>
<accession>A0A412G5D1</accession>
<keyword evidence="3 6" id="KW-0489">Methyltransferase</keyword>
<dbReference type="SUPFAM" id="SSF53335">
    <property type="entry name" value="S-adenosyl-L-methionine-dependent methyltransferases"/>
    <property type="match status" value="1"/>
</dbReference>
<dbReference type="GO" id="GO:0005737">
    <property type="term" value="C:cytoplasm"/>
    <property type="evidence" value="ECO:0007669"/>
    <property type="project" value="UniProtKB-SubCell"/>
</dbReference>
<dbReference type="PANTHER" id="PTHR11265:SF0">
    <property type="entry name" value="12S RRNA N4-METHYLCYTIDINE METHYLTRANSFERASE"/>
    <property type="match status" value="1"/>
</dbReference>
<reference evidence="7 8" key="1">
    <citation type="submission" date="2018-08" db="EMBL/GenBank/DDBJ databases">
        <title>A genome reference for cultivated species of the human gut microbiota.</title>
        <authorList>
            <person name="Zou Y."/>
            <person name="Xue W."/>
            <person name="Luo G."/>
        </authorList>
    </citation>
    <scope>NUCLEOTIDE SEQUENCE [LARGE SCALE GENOMIC DNA]</scope>
    <source>
        <strain evidence="7 8">AF24-29</strain>
    </source>
</reference>
<evidence type="ECO:0000313" key="8">
    <source>
        <dbReference type="Proteomes" id="UP000284178"/>
    </source>
</evidence>
<dbReference type="NCBIfam" id="TIGR00006">
    <property type="entry name" value="16S rRNA (cytosine(1402)-N(4))-methyltransferase RsmH"/>
    <property type="match status" value="1"/>
</dbReference>
<dbReference type="Gene3D" id="1.10.150.170">
    <property type="entry name" value="Putative methyltransferase TM0872, insert domain"/>
    <property type="match status" value="1"/>
</dbReference>
<feature type="binding site" evidence="6">
    <location>
        <position position="51"/>
    </location>
    <ligand>
        <name>S-adenosyl-L-methionine</name>
        <dbReference type="ChEBI" id="CHEBI:59789"/>
    </ligand>
</feature>
<keyword evidence="8" id="KW-1185">Reference proteome</keyword>
<dbReference type="InterPro" id="IPR029063">
    <property type="entry name" value="SAM-dependent_MTases_sf"/>
</dbReference>
<feature type="binding site" evidence="6">
    <location>
        <begin position="32"/>
        <end position="34"/>
    </location>
    <ligand>
        <name>S-adenosyl-L-methionine</name>
        <dbReference type="ChEBI" id="CHEBI:59789"/>
    </ligand>
</feature>
<dbReference type="EMBL" id="QRUP01000002">
    <property type="protein sequence ID" value="RGR76232.1"/>
    <property type="molecule type" value="Genomic_DNA"/>
</dbReference>
<dbReference type="EC" id="2.1.1.199" evidence="6"/>
<comment type="function">
    <text evidence="6">Specifically methylates the N4 position of cytidine in position 1402 (C1402) of 16S rRNA.</text>
</comment>
<feature type="binding site" evidence="6">
    <location>
        <position position="78"/>
    </location>
    <ligand>
        <name>S-adenosyl-L-methionine</name>
        <dbReference type="ChEBI" id="CHEBI:59789"/>
    </ligand>
</feature>
<evidence type="ECO:0000313" key="7">
    <source>
        <dbReference type="EMBL" id="RGR76232.1"/>
    </source>
</evidence>
<comment type="caution">
    <text evidence="7">The sequence shown here is derived from an EMBL/GenBank/DDBJ whole genome shotgun (WGS) entry which is preliminary data.</text>
</comment>
<evidence type="ECO:0000256" key="6">
    <source>
        <dbReference type="HAMAP-Rule" id="MF_01007"/>
    </source>
</evidence>
<keyword evidence="6" id="KW-0963">Cytoplasm</keyword>
<keyword evidence="2 6" id="KW-0698">rRNA processing</keyword>
<evidence type="ECO:0000256" key="2">
    <source>
        <dbReference type="ARBA" id="ARBA00022552"/>
    </source>
</evidence>
<dbReference type="HAMAP" id="MF_01007">
    <property type="entry name" value="16SrRNA_methyltr_H"/>
    <property type="match status" value="1"/>
</dbReference>